<protein>
    <submittedName>
        <fullName evidence="2">Uncharacterized protein</fullName>
    </submittedName>
</protein>
<gene>
    <name evidence="2" type="ORF">JOB18_043951</name>
</gene>
<dbReference type="AlphaFoldDB" id="A0AAV6R2P5"/>
<dbReference type="EMBL" id="JAGKHQ010000014">
    <property type="protein sequence ID" value="KAG7499626.1"/>
    <property type="molecule type" value="Genomic_DNA"/>
</dbReference>
<organism evidence="2 3">
    <name type="scientific">Solea senegalensis</name>
    <name type="common">Senegalese sole</name>
    <dbReference type="NCBI Taxonomy" id="28829"/>
    <lineage>
        <taxon>Eukaryota</taxon>
        <taxon>Metazoa</taxon>
        <taxon>Chordata</taxon>
        <taxon>Craniata</taxon>
        <taxon>Vertebrata</taxon>
        <taxon>Euteleostomi</taxon>
        <taxon>Actinopterygii</taxon>
        <taxon>Neopterygii</taxon>
        <taxon>Teleostei</taxon>
        <taxon>Neoteleostei</taxon>
        <taxon>Acanthomorphata</taxon>
        <taxon>Carangaria</taxon>
        <taxon>Pleuronectiformes</taxon>
        <taxon>Pleuronectoidei</taxon>
        <taxon>Soleidae</taxon>
        <taxon>Solea</taxon>
    </lineage>
</organism>
<comment type="caution">
    <text evidence="2">The sequence shown here is derived from an EMBL/GenBank/DDBJ whole genome shotgun (WGS) entry which is preliminary data.</text>
</comment>
<accession>A0AAV6R2P5</accession>
<evidence type="ECO:0000313" key="2">
    <source>
        <dbReference type="EMBL" id="KAG7499626.1"/>
    </source>
</evidence>
<feature type="compositionally biased region" description="Low complexity" evidence="1">
    <location>
        <begin position="1"/>
        <end position="15"/>
    </location>
</feature>
<dbReference type="Proteomes" id="UP000693946">
    <property type="component" value="Linkage Group LG21"/>
</dbReference>
<name>A0AAV6R2P5_SOLSE</name>
<evidence type="ECO:0000256" key="1">
    <source>
        <dbReference type="SAM" id="MobiDB-lite"/>
    </source>
</evidence>
<feature type="region of interest" description="Disordered" evidence="1">
    <location>
        <begin position="1"/>
        <end position="50"/>
    </location>
</feature>
<sequence length="131" mass="13593">MSGVSPISGSSPGSTETEEGSRTSHSDFSPIPEEKDTDVSTGEVCHTQNGNTQTFKVFKESGRLVYLDCPTASFIMNALLINTSSDRAVGSYPVLNECTPGTGSELVPSLGASLGPNPTSALIRRGTQAPA</sequence>
<evidence type="ECO:0000313" key="3">
    <source>
        <dbReference type="Proteomes" id="UP000693946"/>
    </source>
</evidence>
<proteinExistence type="predicted"/>
<reference evidence="2 3" key="1">
    <citation type="journal article" date="2021" name="Sci. Rep.">
        <title>Chromosome anchoring in Senegalese sole (Solea senegalensis) reveals sex-associated markers and genome rearrangements in flatfish.</title>
        <authorList>
            <person name="Guerrero-Cozar I."/>
            <person name="Gomez-Garrido J."/>
            <person name="Berbel C."/>
            <person name="Martinez-Blanch J.F."/>
            <person name="Alioto T."/>
            <person name="Claros M.G."/>
            <person name="Gagnaire P.A."/>
            <person name="Manchado M."/>
        </authorList>
    </citation>
    <scope>NUCLEOTIDE SEQUENCE [LARGE SCALE GENOMIC DNA]</scope>
    <source>
        <strain evidence="2">Sse05_10M</strain>
    </source>
</reference>
<keyword evidence="3" id="KW-1185">Reference proteome</keyword>